<feature type="domain" description="GmrSD restriction endonucleases N-terminal" evidence="1">
    <location>
        <begin position="16"/>
        <end position="149"/>
    </location>
</feature>
<dbReference type="GeneID" id="92273097"/>
<dbReference type="PANTHER" id="PTHR39639">
    <property type="entry name" value="CHROMOSOME 16, WHOLE GENOME SHOTGUN SEQUENCE"/>
    <property type="match status" value="1"/>
</dbReference>
<evidence type="ECO:0000313" key="2">
    <source>
        <dbReference type="EMBL" id="OZS75804.1"/>
    </source>
</evidence>
<comment type="caution">
    <text evidence="2">The sequence shown here is derived from an EMBL/GenBank/DDBJ whole genome shotgun (WGS) entry which is preliminary data.</text>
</comment>
<sequence>MKTIDYKIRSVQLLNYMNDIESGRLVTNPFFQRNLVWRDLHKQEFIKTILLGYPFPHVFLSKGKIDLDKKISIASIVDGQQRTNAIMEFISGKLSVNNRKFSELTDEEKQDFYKYEIPVIELDLTNDDQIIADIFQRINRTSNSLTMIDRKSSEFSASEFMHFSEFISGQMDLSSAEDDEDEEITNIRNNPYIKDSFKDWAKAVDKNKKAKEFRQLMTSQNLFSINEIAKKTNLQYTLNIISTTIGGFFNRNELSWTYAEQYNESFDLKDKLLERLEKSAILFNKLKFKKSSLWYRKANFFSLFVYFCRVINKIDINDDGKVNEIKIIIDSVELSDDYKNAAKEGVNNKKEREIRDIEIQNIFEKIIN</sequence>
<evidence type="ECO:0000313" key="3">
    <source>
        <dbReference type="Proteomes" id="UP000216001"/>
    </source>
</evidence>
<dbReference type="AlphaFoldDB" id="A0A264VWW3"/>
<dbReference type="InterPro" id="IPR004919">
    <property type="entry name" value="GmrSD_N"/>
</dbReference>
<dbReference type="Pfam" id="PF03235">
    <property type="entry name" value="GmrSD_N"/>
    <property type="match status" value="1"/>
</dbReference>
<name>A0A264VWW3_PRORE</name>
<accession>A0A264VWW3</accession>
<dbReference type="PANTHER" id="PTHR39639:SF1">
    <property type="entry name" value="DUF262 DOMAIN-CONTAINING PROTEIN"/>
    <property type="match status" value="1"/>
</dbReference>
<dbReference type="EMBL" id="NOWC01000003">
    <property type="protein sequence ID" value="OZS75804.1"/>
    <property type="molecule type" value="Genomic_DNA"/>
</dbReference>
<evidence type="ECO:0000259" key="1">
    <source>
        <dbReference type="Pfam" id="PF03235"/>
    </source>
</evidence>
<protein>
    <recommendedName>
        <fullName evidence="1">GmrSD restriction endonucleases N-terminal domain-containing protein</fullName>
    </recommendedName>
</protein>
<reference evidence="2 3" key="1">
    <citation type="submission" date="2017-07" db="EMBL/GenBank/DDBJ databases">
        <title>blaIMP-27 on transferable plasmids in Proteus mirabilis and Providencia rettgeri.</title>
        <authorList>
            <person name="Potter R."/>
        </authorList>
    </citation>
    <scope>NUCLEOTIDE SEQUENCE [LARGE SCALE GENOMIC DNA]</scope>
    <source>
        <strain evidence="2 3">PR1</strain>
    </source>
</reference>
<organism evidence="2 3">
    <name type="scientific">Providencia rettgeri</name>
    <dbReference type="NCBI Taxonomy" id="587"/>
    <lineage>
        <taxon>Bacteria</taxon>
        <taxon>Pseudomonadati</taxon>
        <taxon>Pseudomonadota</taxon>
        <taxon>Gammaproteobacteria</taxon>
        <taxon>Enterobacterales</taxon>
        <taxon>Morganellaceae</taxon>
        <taxon>Providencia</taxon>
    </lineage>
</organism>
<gene>
    <name evidence="2" type="ORF">CHI95_03585</name>
</gene>
<dbReference type="Proteomes" id="UP000216001">
    <property type="component" value="Unassembled WGS sequence"/>
</dbReference>
<dbReference type="RefSeq" id="WP_094960780.1">
    <property type="nucleotide sequence ID" value="NZ_ABDWLN020000001.1"/>
</dbReference>
<proteinExistence type="predicted"/>